<dbReference type="OrthoDB" id="10457867at2759"/>
<proteinExistence type="predicted"/>
<protein>
    <submittedName>
        <fullName evidence="2">Uncharacterized protein</fullName>
    </submittedName>
</protein>
<reference evidence="2" key="1">
    <citation type="submission" date="2022-05" db="EMBL/GenBank/DDBJ databases">
        <title>The Musa troglodytarum L. genome provides insights into the mechanism of non-climacteric behaviour and enrichment of carotenoids.</title>
        <authorList>
            <person name="Wang J."/>
        </authorList>
    </citation>
    <scope>NUCLEOTIDE SEQUENCE</scope>
    <source>
        <tissue evidence="2">Leaf</tissue>
    </source>
</reference>
<evidence type="ECO:0000313" key="2">
    <source>
        <dbReference type="EMBL" id="URD73792.1"/>
    </source>
</evidence>
<keyword evidence="3" id="KW-1185">Reference proteome</keyword>
<feature type="compositionally biased region" description="Basic and acidic residues" evidence="1">
    <location>
        <begin position="1"/>
        <end position="10"/>
    </location>
</feature>
<dbReference type="AlphaFoldDB" id="A0A9E7EBC0"/>
<organism evidence="2 3">
    <name type="scientific">Musa troglodytarum</name>
    <name type="common">fe'i banana</name>
    <dbReference type="NCBI Taxonomy" id="320322"/>
    <lineage>
        <taxon>Eukaryota</taxon>
        <taxon>Viridiplantae</taxon>
        <taxon>Streptophyta</taxon>
        <taxon>Embryophyta</taxon>
        <taxon>Tracheophyta</taxon>
        <taxon>Spermatophyta</taxon>
        <taxon>Magnoliopsida</taxon>
        <taxon>Liliopsida</taxon>
        <taxon>Zingiberales</taxon>
        <taxon>Musaceae</taxon>
        <taxon>Musa</taxon>
    </lineage>
</organism>
<sequence>MGKRENKAGELGDESEGGEEKPFEERWTDAQNSLAVKYRHCFDVGFGFNRPTNGPCRPRWLIAAAATAPKRMRPLCRIRRRPWLGSPHGKFYKSQDTRHASMRTLGIACSPDMQQKWTVDRKYEPCLEDMAKPTLHLRITLADLFACCARS</sequence>
<feature type="region of interest" description="Disordered" evidence="1">
    <location>
        <begin position="1"/>
        <end position="26"/>
    </location>
</feature>
<gene>
    <name evidence="2" type="ORF">MUK42_34684</name>
</gene>
<dbReference type="EMBL" id="CP097502">
    <property type="protein sequence ID" value="URD73792.1"/>
    <property type="molecule type" value="Genomic_DNA"/>
</dbReference>
<name>A0A9E7EBC0_9LILI</name>
<accession>A0A9E7EBC0</accession>
<dbReference type="Proteomes" id="UP001055439">
    <property type="component" value="Chromosome 1"/>
</dbReference>
<evidence type="ECO:0000256" key="1">
    <source>
        <dbReference type="SAM" id="MobiDB-lite"/>
    </source>
</evidence>
<evidence type="ECO:0000313" key="3">
    <source>
        <dbReference type="Proteomes" id="UP001055439"/>
    </source>
</evidence>